<evidence type="ECO:0000256" key="1">
    <source>
        <dbReference type="SAM" id="MobiDB-lite"/>
    </source>
</evidence>
<feature type="compositionally biased region" description="Low complexity" evidence="1">
    <location>
        <begin position="359"/>
        <end position="374"/>
    </location>
</feature>
<evidence type="ECO:0000313" key="4">
    <source>
        <dbReference type="Proteomes" id="UP001153069"/>
    </source>
</evidence>
<accession>A0A9N8HYE5</accession>
<dbReference type="OrthoDB" id="507693at2759"/>
<feature type="compositionally biased region" description="Basic and acidic residues" evidence="1">
    <location>
        <begin position="377"/>
        <end position="394"/>
    </location>
</feature>
<sequence>MGNEVSIAPTSPYAYAATVFFALSAVSSDLLFIRFALMLGFFFLVMASLSSFSADGSFSQVAFVDGEIDITMIVNACLCLLNFAVFGRLIQDEIPRGSLTDEEQALFRFFRCRCGLTRLEFDEILRHGQFLELEEGQPVPQVGSVLYLVLDGVVECRAAFGDDNETTHATPSIFKRSGQFFDIRLFNLFTLPIGFDSHEFQATTKTRVRLFGWSVHGLVAMRDSHSPSLQPYWEYMVLRGLAGAAVRHHLRDTDTLYDAWLVPEDSEWLQGAPSRDFGKEPADGGLWSTVLHHVREIQGSLFNVIPPKGVRHGRPSMVLQRNPRQDVIEVMAKAKLDGDAQQYHFLAEQSKHQSTKQSTTDNTTVVPTTNGATTEKQPSKDNATEPKGAADRSLIEQQQAKQEQQDVSKVQQPILVEDSAEPPV</sequence>
<organism evidence="3 4">
    <name type="scientific">Seminavis robusta</name>
    <dbReference type="NCBI Taxonomy" id="568900"/>
    <lineage>
        <taxon>Eukaryota</taxon>
        <taxon>Sar</taxon>
        <taxon>Stramenopiles</taxon>
        <taxon>Ochrophyta</taxon>
        <taxon>Bacillariophyta</taxon>
        <taxon>Bacillariophyceae</taxon>
        <taxon>Bacillariophycidae</taxon>
        <taxon>Naviculales</taxon>
        <taxon>Naviculaceae</taxon>
        <taxon>Seminavis</taxon>
    </lineage>
</organism>
<keyword evidence="2" id="KW-0812">Transmembrane</keyword>
<keyword evidence="2" id="KW-1133">Transmembrane helix</keyword>
<comment type="caution">
    <text evidence="3">The sequence shown here is derived from an EMBL/GenBank/DDBJ whole genome shotgun (WGS) entry which is preliminary data.</text>
</comment>
<reference evidence="3" key="1">
    <citation type="submission" date="2020-06" db="EMBL/GenBank/DDBJ databases">
        <authorList>
            <consortium name="Plant Systems Biology data submission"/>
        </authorList>
    </citation>
    <scope>NUCLEOTIDE SEQUENCE</scope>
    <source>
        <strain evidence="3">D6</strain>
    </source>
</reference>
<proteinExistence type="predicted"/>
<keyword evidence="2" id="KW-0472">Membrane</keyword>
<dbReference type="Proteomes" id="UP001153069">
    <property type="component" value="Unassembled WGS sequence"/>
</dbReference>
<feature type="transmembrane region" description="Helical" evidence="2">
    <location>
        <begin position="70"/>
        <end position="90"/>
    </location>
</feature>
<evidence type="ECO:0000313" key="3">
    <source>
        <dbReference type="EMBL" id="CAB9529330.1"/>
    </source>
</evidence>
<feature type="transmembrane region" description="Helical" evidence="2">
    <location>
        <begin position="12"/>
        <end position="32"/>
    </location>
</feature>
<name>A0A9N8HYE5_9STRA</name>
<evidence type="ECO:0000256" key="2">
    <source>
        <dbReference type="SAM" id="Phobius"/>
    </source>
</evidence>
<protein>
    <submittedName>
        <fullName evidence="3">Uncharacterized protein</fullName>
    </submittedName>
</protein>
<gene>
    <name evidence="3" type="ORF">SEMRO_2467_G328550.1</name>
</gene>
<keyword evidence="4" id="KW-1185">Reference proteome</keyword>
<dbReference type="EMBL" id="CAICTM010002465">
    <property type="protein sequence ID" value="CAB9529330.1"/>
    <property type="molecule type" value="Genomic_DNA"/>
</dbReference>
<feature type="region of interest" description="Disordered" evidence="1">
    <location>
        <begin position="349"/>
        <end position="424"/>
    </location>
</feature>
<feature type="transmembrane region" description="Helical" evidence="2">
    <location>
        <begin position="39"/>
        <end position="58"/>
    </location>
</feature>
<dbReference type="AlphaFoldDB" id="A0A9N8HYE5"/>